<proteinExistence type="predicted"/>
<dbReference type="RefSeq" id="XP_004351060.1">
    <property type="nucleotide sequence ID" value="XM_004351008.1"/>
</dbReference>
<evidence type="ECO:0000313" key="2">
    <source>
        <dbReference type="Proteomes" id="UP000007797"/>
    </source>
</evidence>
<dbReference type="AlphaFoldDB" id="F4QFV1"/>
<dbReference type="EMBL" id="GL883029">
    <property type="protein sequence ID" value="EGG14348.1"/>
    <property type="molecule type" value="Genomic_DNA"/>
</dbReference>
<dbReference type="Proteomes" id="UP000007797">
    <property type="component" value="Unassembled WGS sequence"/>
</dbReference>
<reference evidence="2" key="1">
    <citation type="journal article" date="2011" name="Genome Res.">
        <title>Phylogeny-wide analysis of social amoeba genomes highlights ancient origins for complex intercellular communication.</title>
        <authorList>
            <person name="Heidel A.J."/>
            <person name="Lawal H.M."/>
            <person name="Felder M."/>
            <person name="Schilde C."/>
            <person name="Helps N.R."/>
            <person name="Tunggal B."/>
            <person name="Rivero F."/>
            <person name="John U."/>
            <person name="Schleicher M."/>
            <person name="Eichinger L."/>
            <person name="Platzer M."/>
            <person name="Noegel A.A."/>
            <person name="Schaap P."/>
            <person name="Gloeckner G."/>
        </authorList>
    </citation>
    <scope>NUCLEOTIDE SEQUENCE [LARGE SCALE GENOMIC DNA]</scope>
    <source>
        <strain evidence="2">SH3</strain>
    </source>
</reference>
<sequence>MTSLILLNNNKSLGGWYWVFENIDGWIDGWMQGYNPTTTTTTTTLLLFLYYQTTLCWLSAFRLVKVVVPSFKLCSAFIMTIRSSLSSWTKEKCKKRDLRFQIGSTTTCLKN</sequence>
<accession>F4QFV1</accession>
<dbReference type="GeneID" id="14865689"/>
<protein>
    <submittedName>
        <fullName evidence="1">Uncharacterized protein</fullName>
    </submittedName>
</protein>
<organism evidence="1 2">
    <name type="scientific">Cavenderia fasciculata</name>
    <name type="common">Slime mold</name>
    <name type="synonym">Dictyostelium fasciculatum</name>
    <dbReference type="NCBI Taxonomy" id="261658"/>
    <lineage>
        <taxon>Eukaryota</taxon>
        <taxon>Amoebozoa</taxon>
        <taxon>Evosea</taxon>
        <taxon>Eumycetozoa</taxon>
        <taxon>Dictyostelia</taxon>
        <taxon>Acytosteliales</taxon>
        <taxon>Cavenderiaceae</taxon>
        <taxon>Cavenderia</taxon>
    </lineage>
</organism>
<keyword evidence="2" id="KW-1185">Reference proteome</keyword>
<dbReference type="KEGG" id="dfa:DFA_12118"/>
<gene>
    <name evidence="1" type="ORF">DFA_12118</name>
</gene>
<name>F4QFV1_CACFS</name>
<evidence type="ECO:0000313" key="1">
    <source>
        <dbReference type="EMBL" id="EGG14348.1"/>
    </source>
</evidence>